<proteinExistence type="predicted"/>
<dbReference type="Pfam" id="PF08843">
    <property type="entry name" value="AbiEii"/>
    <property type="match status" value="1"/>
</dbReference>
<name>A0ABQ3FUX7_9RHOB</name>
<reference evidence="3" key="1">
    <citation type="journal article" date="2019" name="Int. J. Syst. Evol. Microbiol.">
        <title>The Global Catalogue of Microorganisms (GCM) 10K type strain sequencing project: providing services to taxonomists for standard genome sequencing and annotation.</title>
        <authorList>
            <consortium name="The Broad Institute Genomics Platform"/>
            <consortium name="The Broad Institute Genome Sequencing Center for Infectious Disease"/>
            <person name="Wu L."/>
            <person name="Ma J."/>
        </authorList>
    </citation>
    <scope>NUCLEOTIDE SEQUENCE [LARGE SCALE GENOMIC DNA]</scope>
    <source>
        <strain evidence="3">KCTC 23298</strain>
    </source>
</reference>
<evidence type="ECO:0000256" key="1">
    <source>
        <dbReference type="SAM" id="MobiDB-lite"/>
    </source>
</evidence>
<comment type="caution">
    <text evidence="2">The sequence shown here is derived from an EMBL/GenBank/DDBJ whole genome shotgun (WGS) entry which is preliminary data.</text>
</comment>
<dbReference type="Proteomes" id="UP000658305">
    <property type="component" value="Unassembled WGS sequence"/>
</dbReference>
<evidence type="ECO:0000313" key="3">
    <source>
        <dbReference type="Proteomes" id="UP000658305"/>
    </source>
</evidence>
<sequence length="313" mass="35122">MDDLSQHLKNMESHSSDDITSDTVVDKVGVDLRVWVEAARANPTLHRDRQVTEVVLNAIGLSPDLKKALILKGGTLMAIAFSSPRGTGDVDFSASVEPGEFSELLSAELDRVMPQAAQKLGYPDLVCRVQGLVRRPRPQHFDDADFPALEVRVASARRGDPGQMQALAERRAARVLKVEISFRDQVYDYQELVLSGANVAVQAFSPLEVVAEKFRALLQQPIRNRNRRQDVYDLSFLIGRYEFDAEARAAIHRILIAKARSRGIEPAATSIIDPEVVERARRDWGTLLLEIEELGDFDERFAVVQKFYESLPW</sequence>
<accession>A0ABQ3FUX7</accession>
<gene>
    <name evidence="2" type="ORF">GCM10007291_49290</name>
</gene>
<organism evidence="2 3">
    <name type="scientific">Gemmobacter nanjingensis</name>
    <dbReference type="NCBI Taxonomy" id="488454"/>
    <lineage>
        <taxon>Bacteria</taxon>
        <taxon>Pseudomonadati</taxon>
        <taxon>Pseudomonadota</taxon>
        <taxon>Alphaproteobacteria</taxon>
        <taxon>Rhodobacterales</taxon>
        <taxon>Paracoccaceae</taxon>
        <taxon>Gemmobacter</taxon>
    </lineage>
</organism>
<feature type="compositionally biased region" description="Basic and acidic residues" evidence="1">
    <location>
        <begin position="1"/>
        <end position="17"/>
    </location>
</feature>
<dbReference type="RefSeq" id="WP_229825911.1">
    <property type="nucleotide sequence ID" value="NZ_BMYI01000042.1"/>
</dbReference>
<feature type="region of interest" description="Disordered" evidence="1">
    <location>
        <begin position="1"/>
        <end position="20"/>
    </location>
</feature>
<evidence type="ECO:0000313" key="2">
    <source>
        <dbReference type="EMBL" id="GHC41490.1"/>
    </source>
</evidence>
<dbReference type="EMBL" id="BMYI01000042">
    <property type="protein sequence ID" value="GHC41490.1"/>
    <property type="molecule type" value="Genomic_DNA"/>
</dbReference>
<dbReference type="InterPro" id="IPR014942">
    <property type="entry name" value="AbiEii"/>
</dbReference>
<protein>
    <recommendedName>
        <fullName evidence="4">Nucleotidyl transferase AbiEii toxin, Type IV TA system</fullName>
    </recommendedName>
</protein>
<evidence type="ECO:0008006" key="4">
    <source>
        <dbReference type="Google" id="ProtNLM"/>
    </source>
</evidence>
<keyword evidence="3" id="KW-1185">Reference proteome</keyword>